<keyword evidence="3" id="KW-1185">Reference proteome</keyword>
<reference evidence="2 3" key="1">
    <citation type="journal article" date="2017" name="Genome Biol. Evol.">
        <title>Phytophthora megakarya and P. palmivora, closely related causal agents of cacao black pod rot, underwent increases in genome sizes and gene numbers by different mechanisms.</title>
        <authorList>
            <person name="Ali S.S."/>
            <person name="Shao J."/>
            <person name="Lary D.J."/>
            <person name="Kronmiller B."/>
            <person name="Shen D."/>
            <person name="Strem M.D."/>
            <person name="Amoako-Attah I."/>
            <person name="Akrofi A.Y."/>
            <person name="Begoude B.A."/>
            <person name="Ten Hoopen G.M."/>
            <person name="Coulibaly K."/>
            <person name="Kebe B.I."/>
            <person name="Melnick R.L."/>
            <person name="Guiltinan M.J."/>
            <person name="Tyler B.M."/>
            <person name="Meinhardt L.W."/>
            <person name="Bailey B.A."/>
        </authorList>
    </citation>
    <scope>NUCLEOTIDE SEQUENCE [LARGE SCALE GENOMIC DNA]</scope>
    <source>
        <strain evidence="3">sbr112.9</strain>
    </source>
</reference>
<proteinExistence type="predicted"/>
<sequence length="242" mass="26034">MRLCTKRKYAQGGPAVNMHGISVQGTDSTENHAQDIPVANEDKVFVLGTDTNKPHGRSGPVAHSYDVSVEGTDARKNHALAGSVANHNDMSVQGTDTLKDAEPNGNFSPRVMDFVQKRQADAIAASVDRQKLNADSVGRGNTNELKKGSLVLLATQHLPTHATSAFVTSKLVPGFIGPFIVLERHGNAYTLALPSNMQLHPTFYVGRLKPYLKVESPSSGDSSVTRNLRGFLSNSTRMSEAI</sequence>
<gene>
    <name evidence="2" type="ORF">PHPALM_15105</name>
</gene>
<dbReference type="Pfam" id="PF24626">
    <property type="entry name" value="SH3_Tf2-1"/>
    <property type="match status" value="1"/>
</dbReference>
<dbReference type="EMBL" id="NCKW01008084">
    <property type="protein sequence ID" value="POM68704.1"/>
    <property type="molecule type" value="Genomic_DNA"/>
</dbReference>
<evidence type="ECO:0000313" key="2">
    <source>
        <dbReference type="EMBL" id="POM68704.1"/>
    </source>
</evidence>
<dbReference type="InterPro" id="IPR056924">
    <property type="entry name" value="SH3_Tf2-1"/>
</dbReference>
<dbReference type="Proteomes" id="UP000237271">
    <property type="component" value="Unassembled WGS sequence"/>
</dbReference>
<evidence type="ECO:0000313" key="3">
    <source>
        <dbReference type="Proteomes" id="UP000237271"/>
    </source>
</evidence>
<organism evidence="2 3">
    <name type="scientific">Phytophthora palmivora</name>
    <dbReference type="NCBI Taxonomy" id="4796"/>
    <lineage>
        <taxon>Eukaryota</taxon>
        <taxon>Sar</taxon>
        <taxon>Stramenopiles</taxon>
        <taxon>Oomycota</taxon>
        <taxon>Peronosporomycetes</taxon>
        <taxon>Peronosporales</taxon>
        <taxon>Peronosporaceae</taxon>
        <taxon>Phytophthora</taxon>
    </lineage>
</organism>
<dbReference type="AlphaFoldDB" id="A0A2P4XT21"/>
<name>A0A2P4XT21_9STRA</name>
<feature type="domain" description="Tf2-1-like SH3-like" evidence="1">
    <location>
        <begin position="148"/>
        <end position="211"/>
    </location>
</feature>
<evidence type="ECO:0000259" key="1">
    <source>
        <dbReference type="Pfam" id="PF24626"/>
    </source>
</evidence>
<dbReference type="OrthoDB" id="116372at2759"/>
<accession>A0A2P4XT21</accession>
<protein>
    <recommendedName>
        <fullName evidence="1">Tf2-1-like SH3-like domain-containing protein</fullName>
    </recommendedName>
</protein>
<comment type="caution">
    <text evidence="2">The sequence shown here is derived from an EMBL/GenBank/DDBJ whole genome shotgun (WGS) entry which is preliminary data.</text>
</comment>